<gene>
    <name evidence="2" type="ORF">GYMLUDRAFT_488155</name>
</gene>
<keyword evidence="1" id="KW-0472">Membrane</keyword>
<keyword evidence="3" id="KW-1185">Reference proteome</keyword>
<proteinExistence type="predicted"/>
<organism evidence="2 3">
    <name type="scientific">Collybiopsis luxurians FD-317 M1</name>
    <dbReference type="NCBI Taxonomy" id="944289"/>
    <lineage>
        <taxon>Eukaryota</taxon>
        <taxon>Fungi</taxon>
        <taxon>Dikarya</taxon>
        <taxon>Basidiomycota</taxon>
        <taxon>Agaricomycotina</taxon>
        <taxon>Agaricomycetes</taxon>
        <taxon>Agaricomycetidae</taxon>
        <taxon>Agaricales</taxon>
        <taxon>Marasmiineae</taxon>
        <taxon>Omphalotaceae</taxon>
        <taxon>Collybiopsis</taxon>
        <taxon>Collybiopsis luxurians</taxon>
    </lineage>
</organism>
<feature type="transmembrane region" description="Helical" evidence="1">
    <location>
        <begin position="96"/>
        <end position="115"/>
    </location>
</feature>
<name>A0A0D0C3H9_9AGAR</name>
<feature type="transmembrane region" description="Helical" evidence="1">
    <location>
        <begin position="267"/>
        <end position="286"/>
    </location>
</feature>
<feature type="transmembrane region" description="Helical" evidence="1">
    <location>
        <begin position="127"/>
        <end position="148"/>
    </location>
</feature>
<dbReference type="EMBL" id="KN834766">
    <property type="protein sequence ID" value="KIK62676.1"/>
    <property type="molecule type" value="Genomic_DNA"/>
</dbReference>
<feature type="transmembrane region" description="Helical" evidence="1">
    <location>
        <begin position="224"/>
        <end position="247"/>
    </location>
</feature>
<feature type="transmembrane region" description="Helical" evidence="1">
    <location>
        <begin position="12"/>
        <end position="38"/>
    </location>
</feature>
<accession>A0A0D0C3H9</accession>
<evidence type="ECO:0000313" key="2">
    <source>
        <dbReference type="EMBL" id="KIK62676.1"/>
    </source>
</evidence>
<sequence length="361" mass="40183">MASIDSSVLHKILIPQLIVIMLDILFYGVHITIFGIYIYLQFQQQARQRFYQVSIMLLFLLSTTAVALATVHFVTINLEALGEETIPRDILDIIEVALRGLYIVANIIADILLIYRCYILWAKRKWVIAGPIILSATSTGLAIADVILEGHLIQNSLAAPKPGKTVSLANVIFRTWNIFEAFLGVNLLTNLILTGLIAGRLWWMSHTTRKDLGDNLSDGRSMKNVTAMVIESGLLYPLALIPCMAIQLSYEEWYSGFMPLVEPPLTIIVGIAPTLIMVRVDLGIIIQANSSTSSDLQHQSVHNLTQPLVPPNPKNFETSLPLLPPQVQADQDEKGHVILTFSEPNQLLQKYGAGDTREYEQ</sequence>
<evidence type="ECO:0000313" key="3">
    <source>
        <dbReference type="Proteomes" id="UP000053593"/>
    </source>
</evidence>
<feature type="transmembrane region" description="Helical" evidence="1">
    <location>
        <begin position="50"/>
        <end position="76"/>
    </location>
</feature>
<dbReference type="OrthoDB" id="3226582at2759"/>
<evidence type="ECO:0000256" key="1">
    <source>
        <dbReference type="SAM" id="Phobius"/>
    </source>
</evidence>
<dbReference type="Proteomes" id="UP000053593">
    <property type="component" value="Unassembled WGS sequence"/>
</dbReference>
<dbReference type="AlphaFoldDB" id="A0A0D0C3H9"/>
<protein>
    <submittedName>
        <fullName evidence="2">Uncharacterized protein</fullName>
    </submittedName>
</protein>
<feature type="transmembrane region" description="Helical" evidence="1">
    <location>
        <begin position="181"/>
        <end position="203"/>
    </location>
</feature>
<keyword evidence="1" id="KW-1133">Transmembrane helix</keyword>
<reference evidence="2 3" key="1">
    <citation type="submission" date="2014-04" db="EMBL/GenBank/DDBJ databases">
        <title>Evolutionary Origins and Diversification of the Mycorrhizal Mutualists.</title>
        <authorList>
            <consortium name="DOE Joint Genome Institute"/>
            <consortium name="Mycorrhizal Genomics Consortium"/>
            <person name="Kohler A."/>
            <person name="Kuo A."/>
            <person name="Nagy L.G."/>
            <person name="Floudas D."/>
            <person name="Copeland A."/>
            <person name="Barry K.W."/>
            <person name="Cichocki N."/>
            <person name="Veneault-Fourrey C."/>
            <person name="LaButti K."/>
            <person name="Lindquist E.A."/>
            <person name="Lipzen A."/>
            <person name="Lundell T."/>
            <person name="Morin E."/>
            <person name="Murat C."/>
            <person name="Riley R."/>
            <person name="Ohm R."/>
            <person name="Sun H."/>
            <person name="Tunlid A."/>
            <person name="Henrissat B."/>
            <person name="Grigoriev I.V."/>
            <person name="Hibbett D.S."/>
            <person name="Martin F."/>
        </authorList>
    </citation>
    <scope>NUCLEOTIDE SEQUENCE [LARGE SCALE GENOMIC DNA]</scope>
    <source>
        <strain evidence="2 3">FD-317 M1</strain>
    </source>
</reference>
<dbReference type="HOGENOM" id="CLU_044614_2_2_1"/>
<keyword evidence="1" id="KW-0812">Transmembrane</keyword>